<dbReference type="GO" id="GO:0005615">
    <property type="term" value="C:extracellular space"/>
    <property type="evidence" value="ECO:0007669"/>
    <property type="project" value="TreeGrafter"/>
</dbReference>
<evidence type="ECO:0000259" key="9">
    <source>
        <dbReference type="PROSITE" id="PS50240"/>
    </source>
</evidence>
<keyword evidence="2" id="KW-0964">Secreted</keyword>
<dbReference type="CDD" id="cd00190">
    <property type="entry name" value="Tryp_SPc"/>
    <property type="match status" value="1"/>
</dbReference>
<dbReference type="InterPro" id="IPR009003">
    <property type="entry name" value="Peptidase_S1_PA"/>
</dbReference>
<keyword evidence="4 7" id="KW-0378">Hydrolase</keyword>
<name>A0AA39G6Y5_MICHY</name>
<feature type="domain" description="Peptidase S1" evidence="9">
    <location>
        <begin position="257"/>
        <end position="490"/>
    </location>
</feature>
<evidence type="ECO:0000256" key="6">
    <source>
        <dbReference type="ARBA" id="ARBA00023157"/>
    </source>
</evidence>
<evidence type="ECO:0000313" key="11">
    <source>
        <dbReference type="Proteomes" id="UP001168972"/>
    </source>
</evidence>
<dbReference type="InterPro" id="IPR050127">
    <property type="entry name" value="Serine_Proteases_S1"/>
</dbReference>
<comment type="subcellular location">
    <subcellularLocation>
        <location evidence="1">Secreted</location>
    </subcellularLocation>
</comment>
<dbReference type="InterPro" id="IPR001314">
    <property type="entry name" value="Peptidase_S1A"/>
</dbReference>
<dbReference type="Pfam" id="PF00089">
    <property type="entry name" value="Trypsin"/>
    <property type="match status" value="1"/>
</dbReference>
<keyword evidence="6" id="KW-1015">Disulfide bond</keyword>
<dbReference type="SMART" id="SM00020">
    <property type="entry name" value="Tryp_SPc"/>
    <property type="match status" value="1"/>
</dbReference>
<evidence type="ECO:0000256" key="7">
    <source>
        <dbReference type="RuleBase" id="RU363034"/>
    </source>
</evidence>
<evidence type="ECO:0000313" key="10">
    <source>
        <dbReference type="EMBL" id="KAK0182518.1"/>
    </source>
</evidence>
<dbReference type="InterPro" id="IPR018114">
    <property type="entry name" value="TRYPSIN_HIS"/>
</dbReference>
<evidence type="ECO:0000256" key="5">
    <source>
        <dbReference type="ARBA" id="ARBA00022825"/>
    </source>
</evidence>
<dbReference type="PRINTS" id="PR00722">
    <property type="entry name" value="CHYMOTRYPSIN"/>
</dbReference>
<dbReference type="FunFam" id="2.40.10.10:FF:000003">
    <property type="entry name" value="Transmembrane serine protease 3"/>
    <property type="match status" value="1"/>
</dbReference>
<dbReference type="PROSITE" id="PS00135">
    <property type="entry name" value="TRYPSIN_SER"/>
    <property type="match status" value="1"/>
</dbReference>
<sequence length="497" mass="56772">MSAPSIIMILTLRIINISIFILILLVGIHCIKYYFSKVETIPNHSSNSTVDMSSLCKYQNCTEPFSTNGSYSRNNSKLFSFKENIGNNTLKKLHEKSRRDKKNDEQWENDNAFTHIFRWSNEAGLKHGKVKHRIKESKNRKAISDYGNWSKWSPCTRFCTTQRRRWCKKPGSCNRDVIRESAYCYVDGSFCQSWIYRKIQRDHKDDTNESFDAVSNNRFDFNRDITSGVGNYDHQDNLKCGVVENGKKRRFKYSLRIIGGHPAMAGDWPWQVAILNSYREVFCGGTLISSKWVLTAAHCIRKRLFVRLGEHDLTLKENTELELNVDSVIIHPDYNAYTVDNDIALLRLPITLNLSAAHAIACLPMAGQLLPVNQLCTIVGWGKLKATDNFGTDVLHEARIPIVSTEICRGMYEDYKITDNMFCAGYHQGRMDSCAGDSGGPLLCRDPNKSNHPWTVFGITSFGEGCGKRGKFGIYAKLTNYVKWIAKITNEANQWQF</sequence>
<keyword evidence="8" id="KW-0472">Membrane</keyword>
<dbReference type="PANTHER" id="PTHR24264:SF65">
    <property type="entry name" value="SRCR DOMAIN-CONTAINING PROTEIN"/>
    <property type="match status" value="1"/>
</dbReference>
<dbReference type="GO" id="GO:0006508">
    <property type="term" value="P:proteolysis"/>
    <property type="evidence" value="ECO:0007669"/>
    <property type="project" value="UniProtKB-KW"/>
</dbReference>
<dbReference type="SUPFAM" id="SSF50494">
    <property type="entry name" value="Trypsin-like serine proteases"/>
    <property type="match status" value="1"/>
</dbReference>
<keyword evidence="5 7" id="KW-0720">Serine protease</keyword>
<keyword evidence="8" id="KW-0812">Transmembrane</keyword>
<evidence type="ECO:0000256" key="3">
    <source>
        <dbReference type="ARBA" id="ARBA00022670"/>
    </source>
</evidence>
<dbReference type="InterPro" id="IPR033116">
    <property type="entry name" value="TRYPSIN_SER"/>
</dbReference>
<dbReference type="PROSITE" id="PS50240">
    <property type="entry name" value="TRYPSIN_DOM"/>
    <property type="match status" value="1"/>
</dbReference>
<dbReference type="Proteomes" id="UP001168972">
    <property type="component" value="Unassembled WGS sequence"/>
</dbReference>
<reference evidence="10" key="1">
    <citation type="journal article" date="2023" name="bioRxiv">
        <title>Scaffold-level genome assemblies of two parasitoid biocontrol wasps reveal the parthenogenesis mechanism and an associated novel virus.</title>
        <authorList>
            <person name="Inwood S."/>
            <person name="Skelly J."/>
            <person name="Guhlin J."/>
            <person name="Harrop T."/>
            <person name="Goldson S."/>
            <person name="Dearden P."/>
        </authorList>
    </citation>
    <scope>NUCLEOTIDE SEQUENCE</scope>
    <source>
        <strain evidence="10">Lincoln</strain>
        <tissue evidence="10">Whole body</tissue>
    </source>
</reference>
<dbReference type="PANTHER" id="PTHR24264">
    <property type="entry name" value="TRYPSIN-RELATED"/>
    <property type="match status" value="1"/>
</dbReference>
<protein>
    <recommendedName>
        <fullName evidence="9">Peptidase S1 domain-containing protein</fullName>
    </recommendedName>
</protein>
<keyword evidence="8" id="KW-1133">Transmembrane helix</keyword>
<comment type="caution">
    <text evidence="10">The sequence shown here is derived from an EMBL/GenBank/DDBJ whole genome shotgun (WGS) entry which is preliminary data.</text>
</comment>
<proteinExistence type="predicted"/>
<organism evidence="10 11">
    <name type="scientific">Microctonus hyperodae</name>
    <name type="common">Parasitoid wasp</name>
    <dbReference type="NCBI Taxonomy" id="165561"/>
    <lineage>
        <taxon>Eukaryota</taxon>
        <taxon>Metazoa</taxon>
        <taxon>Ecdysozoa</taxon>
        <taxon>Arthropoda</taxon>
        <taxon>Hexapoda</taxon>
        <taxon>Insecta</taxon>
        <taxon>Pterygota</taxon>
        <taxon>Neoptera</taxon>
        <taxon>Endopterygota</taxon>
        <taxon>Hymenoptera</taxon>
        <taxon>Apocrita</taxon>
        <taxon>Ichneumonoidea</taxon>
        <taxon>Braconidae</taxon>
        <taxon>Euphorinae</taxon>
        <taxon>Microctonus</taxon>
    </lineage>
</organism>
<dbReference type="AlphaFoldDB" id="A0AA39G6Y5"/>
<dbReference type="InterPro" id="IPR043504">
    <property type="entry name" value="Peptidase_S1_PA_chymotrypsin"/>
</dbReference>
<evidence type="ECO:0000256" key="2">
    <source>
        <dbReference type="ARBA" id="ARBA00022525"/>
    </source>
</evidence>
<dbReference type="EMBL" id="JAQQBR010000001">
    <property type="protein sequence ID" value="KAK0182518.1"/>
    <property type="molecule type" value="Genomic_DNA"/>
</dbReference>
<dbReference type="Gene3D" id="2.40.10.10">
    <property type="entry name" value="Trypsin-like serine proteases"/>
    <property type="match status" value="1"/>
</dbReference>
<keyword evidence="3 7" id="KW-0645">Protease</keyword>
<gene>
    <name evidence="10" type="ORF">PV327_000654</name>
</gene>
<evidence type="ECO:0000256" key="8">
    <source>
        <dbReference type="SAM" id="Phobius"/>
    </source>
</evidence>
<accession>A0AA39G6Y5</accession>
<dbReference type="InterPro" id="IPR001254">
    <property type="entry name" value="Trypsin_dom"/>
</dbReference>
<reference evidence="10" key="2">
    <citation type="submission" date="2023-03" db="EMBL/GenBank/DDBJ databases">
        <authorList>
            <person name="Inwood S.N."/>
            <person name="Skelly J.G."/>
            <person name="Guhlin J."/>
            <person name="Harrop T.W.R."/>
            <person name="Goldson S.G."/>
            <person name="Dearden P.K."/>
        </authorList>
    </citation>
    <scope>NUCLEOTIDE SEQUENCE</scope>
    <source>
        <strain evidence="10">Lincoln</strain>
        <tissue evidence="10">Whole body</tissue>
    </source>
</reference>
<dbReference type="GO" id="GO:0004252">
    <property type="term" value="F:serine-type endopeptidase activity"/>
    <property type="evidence" value="ECO:0007669"/>
    <property type="project" value="InterPro"/>
</dbReference>
<evidence type="ECO:0000256" key="1">
    <source>
        <dbReference type="ARBA" id="ARBA00004613"/>
    </source>
</evidence>
<evidence type="ECO:0000256" key="4">
    <source>
        <dbReference type="ARBA" id="ARBA00022801"/>
    </source>
</evidence>
<feature type="transmembrane region" description="Helical" evidence="8">
    <location>
        <begin position="12"/>
        <end position="35"/>
    </location>
</feature>
<dbReference type="PROSITE" id="PS00134">
    <property type="entry name" value="TRYPSIN_HIS"/>
    <property type="match status" value="1"/>
</dbReference>
<keyword evidence="11" id="KW-1185">Reference proteome</keyword>